<dbReference type="PANTHER" id="PTHR12022">
    <property type="entry name" value="UBIQUINOL-CYTOCHROME C REDUCTASE COMPLEX 14 KD PROTEIN"/>
    <property type="match status" value="1"/>
</dbReference>
<dbReference type="SUPFAM" id="SSF81524">
    <property type="entry name" value="14 kDa protein of cytochrome bc1 complex (Ubiquinol-cytochrome c reductase)"/>
    <property type="match status" value="1"/>
</dbReference>
<dbReference type="GO" id="GO:0005743">
    <property type="term" value="C:mitochondrial inner membrane"/>
    <property type="evidence" value="ECO:0007669"/>
    <property type="project" value="UniProtKB-SubCell"/>
</dbReference>
<evidence type="ECO:0000256" key="6">
    <source>
        <dbReference type="ARBA" id="ARBA00022792"/>
    </source>
</evidence>
<reference evidence="12 13" key="1">
    <citation type="submission" date="2016-03" db="EMBL/GenBank/DDBJ databases">
        <title>Cyphomyrmex costatus WGS genome.</title>
        <authorList>
            <person name="Nygaard S."/>
            <person name="Hu H."/>
            <person name="Boomsma J."/>
            <person name="Zhang G."/>
        </authorList>
    </citation>
    <scope>NUCLEOTIDE SEQUENCE [LARGE SCALE GENOMIC DNA]</scope>
    <source>
        <strain evidence="12">MS0001</strain>
        <tissue evidence="12">Whole body</tissue>
    </source>
</reference>
<keyword evidence="6 11" id="KW-0999">Mitochondrion inner membrane</keyword>
<gene>
    <name evidence="12" type="ORF">ALC62_09935</name>
</gene>
<dbReference type="PIRSF" id="PIRSF000022">
    <property type="entry name" value="Bc1_14K"/>
    <property type="match status" value="1"/>
</dbReference>
<keyword evidence="13" id="KW-1185">Reference proteome</keyword>
<dbReference type="AlphaFoldDB" id="A0A151IEQ2"/>
<keyword evidence="9 11" id="KW-0472">Membrane</keyword>
<dbReference type="GO" id="GO:0045275">
    <property type="term" value="C:respiratory chain complex III"/>
    <property type="evidence" value="ECO:0007669"/>
    <property type="project" value="InterPro"/>
</dbReference>
<dbReference type="Gene3D" id="1.10.1090.10">
    <property type="entry name" value="Cytochrome b-c1 complex subunit 7"/>
    <property type="match status" value="1"/>
</dbReference>
<evidence type="ECO:0000313" key="12">
    <source>
        <dbReference type="EMBL" id="KYM99293.1"/>
    </source>
</evidence>
<keyword evidence="4 11" id="KW-0813">Transport</keyword>
<dbReference type="Pfam" id="PF02271">
    <property type="entry name" value="UCR_14kD"/>
    <property type="match status" value="1"/>
</dbReference>
<dbReference type="InterPro" id="IPR036544">
    <property type="entry name" value="QCR7_sf"/>
</dbReference>
<evidence type="ECO:0000256" key="8">
    <source>
        <dbReference type="ARBA" id="ARBA00023128"/>
    </source>
</evidence>
<dbReference type="PANTHER" id="PTHR12022:SF0">
    <property type="entry name" value="CYTOCHROME B-C1 COMPLEX SUBUNIT 7"/>
    <property type="match status" value="1"/>
</dbReference>
<dbReference type="GO" id="GO:0006122">
    <property type="term" value="P:mitochondrial electron transport, ubiquinol to cytochrome c"/>
    <property type="evidence" value="ECO:0007669"/>
    <property type="project" value="InterPro"/>
</dbReference>
<proteinExistence type="inferred from homology"/>
<evidence type="ECO:0000256" key="2">
    <source>
        <dbReference type="ARBA" id="ARBA00008554"/>
    </source>
</evidence>
<evidence type="ECO:0000256" key="4">
    <source>
        <dbReference type="ARBA" id="ARBA00022448"/>
    </source>
</evidence>
<evidence type="ECO:0000256" key="9">
    <source>
        <dbReference type="ARBA" id="ARBA00023136"/>
    </source>
</evidence>
<organism evidence="12 13">
    <name type="scientific">Cyphomyrmex costatus</name>
    <dbReference type="NCBI Taxonomy" id="456900"/>
    <lineage>
        <taxon>Eukaryota</taxon>
        <taxon>Metazoa</taxon>
        <taxon>Ecdysozoa</taxon>
        <taxon>Arthropoda</taxon>
        <taxon>Hexapoda</taxon>
        <taxon>Insecta</taxon>
        <taxon>Pterygota</taxon>
        <taxon>Neoptera</taxon>
        <taxon>Endopterygota</taxon>
        <taxon>Hymenoptera</taxon>
        <taxon>Apocrita</taxon>
        <taxon>Aculeata</taxon>
        <taxon>Formicoidea</taxon>
        <taxon>Formicidae</taxon>
        <taxon>Myrmicinae</taxon>
        <taxon>Cyphomyrmex</taxon>
    </lineage>
</organism>
<comment type="subunit">
    <text evidence="10">Component of the ubiquinol-cytochrome c oxidoreductase (cytochrome b-c1 complex, complex III, CIII), a multisubunit enzyme composed of 3 respiratory subunits cytochrome b, cytochrome c1 and Rieske protein, 2 core protein subunits, and additional low-molecular weight protein subunits. The complex exists as an obligatory dimer and forms supercomplexes (SCs) in the inner mitochondrial membrane with cytochrome c oxidase (complex IV, CIV).</text>
</comment>
<comment type="function">
    <text evidence="11">Component of the ubiquinol-cytochrome c oxidoreductase, a multisubunit transmembrane complex that is part of the mitochondrial electron transport chain which drives oxidative phosphorylation.</text>
</comment>
<evidence type="ECO:0000256" key="7">
    <source>
        <dbReference type="ARBA" id="ARBA00022982"/>
    </source>
</evidence>
<evidence type="ECO:0000313" key="13">
    <source>
        <dbReference type="Proteomes" id="UP000078542"/>
    </source>
</evidence>
<keyword evidence="8 11" id="KW-0496">Mitochondrion</keyword>
<comment type="similarity">
    <text evidence="2 11">Belongs to the UQCRB/QCR7 family.</text>
</comment>
<accession>A0A151IEQ2</accession>
<evidence type="ECO:0000256" key="3">
    <source>
        <dbReference type="ARBA" id="ARBA00016323"/>
    </source>
</evidence>
<sequence length="81" mass="9851">MKDDLYNDALDPIVKEAIRRLPQKLLDERNFRIVRALHLSACHRVLPKEQWTKFEEDVPYLTPYLDEVEKELDEKKKWEEL</sequence>
<comment type="subcellular location">
    <subcellularLocation>
        <location evidence="1">Mitochondrion inner membrane</location>
        <topology evidence="1">Peripheral membrane protein</topology>
        <orientation evidence="1">Matrix side</orientation>
    </subcellularLocation>
</comment>
<dbReference type="InterPro" id="IPR003197">
    <property type="entry name" value="QCR7"/>
</dbReference>
<name>A0A151IEQ2_9HYME</name>
<evidence type="ECO:0000256" key="11">
    <source>
        <dbReference type="PIRNR" id="PIRNR000022"/>
    </source>
</evidence>
<evidence type="ECO:0000256" key="10">
    <source>
        <dbReference type="ARBA" id="ARBA00038521"/>
    </source>
</evidence>
<dbReference type="Proteomes" id="UP000078542">
    <property type="component" value="Unassembled WGS sequence"/>
</dbReference>
<evidence type="ECO:0000256" key="1">
    <source>
        <dbReference type="ARBA" id="ARBA00004443"/>
    </source>
</evidence>
<keyword evidence="7 11" id="KW-0249">Electron transport</keyword>
<keyword evidence="5 11" id="KW-0679">Respiratory chain</keyword>
<dbReference type="EMBL" id="KQ977858">
    <property type="protein sequence ID" value="KYM99293.1"/>
    <property type="molecule type" value="Genomic_DNA"/>
</dbReference>
<dbReference type="STRING" id="456900.A0A151IEQ2"/>
<evidence type="ECO:0000256" key="5">
    <source>
        <dbReference type="ARBA" id="ARBA00022660"/>
    </source>
</evidence>
<protein>
    <recommendedName>
        <fullName evidence="3 11">Cytochrome b-c1 complex subunit 7</fullName>
    </recommendedName>
</protein>